<feature type="compositionally biased region" description="Pro residues" evidence="5">
    <location>
        <begin position="1116"/>
        <end position="1129"/>
    </location>
</feature>
<feature type="compositionally biased region" description="Polar residues" evidence="5">
    <location>
        <begin position="954"/>
        <end position="966"/>
    </location>
</feature>
<protein>
    <recommendedName>
        <fullName evidence="6">RING-type domain-containing protein</fullName>
    </recommendedName>
</protein>
<accession>A0ABR3Q5D4</accession>
<dbReference type="Gene3D" id="3.30.40.10">
    <property type="entry name" value="Zinc/RING finger domain, C3HC4 (zinc finger)"/>
    <property type="match status" value="1"/>
</dbReference>
<gene>
    <name evidence="7" type="ORF">Q8F55_003865</name>
</gene>
<evidence type="ECO:0000259" key="6">
    <source>
        <dbReference type="PROSITE" id="PS50089"/>
    </source>
</evidence>
<name>A0ABR3Q5D4_9TREE</name>
<feature type="region of interest" description="Disordered" evidence="5">
    <location>
        <begin position="606"/>
        <end position="1013"/>
    </location>
</feature>
<feature type="compositionally biased region" description="Polar residues" evidence="5">
    <location>
        <begin position="634"/>
        <end position="653"/>
    </location>
</feature>
<evidence type="ECO:0000256" key="3">
    <source>
        <dbReference type="ARBA" id="ARBA00022833"/>
    </source>
</evidence>
<dbReference type="RefSeq" id="XP_069209810.1">
    <property type="nucleotide sequence ID" value="XM_069352392.1"/>
</dbReference>
<feature type="compositionally biased region" description="Pro residues" evidence="5">
    <location>
        <begin position="1137"/>
        <end position="1148"/>
    </location>
</feature>
<feature type="domain" description="RING-type" evidence="6">
    <location>
        <begin position="1275"/>
        <end position="1317"/>
    </location>
</feature>
<keyword evidence="2 4" id="KW-0863">Zinc-finger</keyword>
<feature type="compositionally biased region" description="Polar residues" evidence="5">
    <location>
        <begin position="777"/>
        <end position="796"/>
    </location>
</feature>
<dbReference type="InterPro" id="IPR013083">
    <property type="entry name" value="Znf_RING/FYVE/PHD"/>
</dbReference>
<evidence type="ECO:0000256" key="4">
    <source>
        <dbReference type="PROSITE-ProRule" id="PRU00175"/>
    </source>
</evidence>
<feature type="compositionally biased region" description="Low complexity" evidence="5">
    <location>
        <begin position="746"/>
        <end position="755"/>
    </location>
</feature>
<evidence type="ECO:0000313" key="7">
    <source>
        <dbReference type="EMBL" id="KAL1409866.1"/>
    </source>
</evidence>
<feature type="compositionally biased region" description="Pro residues" evidence="5">
    <location>
        <begin position="736"/>
        <end position="745"/>
    </location>
</feature>
<feature type="compositionally biased region" description="Low complexity" evidence="5">
    <location>
        <begin position="712"/>
        <end position="725"/>
    </location>
</feature>
<keyword evidence="1" id="KW-0479">Metal-binding</keyword>
<feature type="compositionally biased region" description="Polar residues" evidence="5">
    <location>
        <begin position="293"/>
        <end position="306"/>
    </location>
</feature>
<dbReference type="InterPro" id="IPR001841">
    <property type="entry name" value="Znf_RING"/>
</dbReference>
<dbReference type="PANTHER" id="PTHR14155:SF627">
    <property type="entry name" value="OS06G0192800 PROTEIN"/>
    <property type="match status" value="1"/>
</dbReference>
<feature type="compositionally biased region" description="Low complexity" evidence="5">
    <location>
        <begin position="670"/>
        <end position="689"/>
    </location>
</feature>
<feature type="region of interest" description="Disordered" evidence="5">
    <location>
        <begin position="501"/>
        <end position="524"/>
    </location>
</feature>
<dbReference type="InterPro" id="IPR053238">
    <property type="entry name" value="RING-H2_zinc_finger"/>
</dbReference>
<feature type="compositionally biased region" description="Polar residues" evidence="5">
    <location>
        <begin position="145"/>
        <end position="154"/>
    </location>
</feature>
<feature type="region of interest" description="Disordered" evidence="5">
    <location>
        <begin position="1115"/>
        <end position="1150"/>
    </location>
</feature>
<feature type="compositionally biased region" description="Basic and acidic residues" evidence="5">
    <location>
        <begin position="514"/>
        <end position="524"/>
    </location>
</feature>
<feature type="compositionally biased region" description="Pro residues" evidence="5">
    <location>
        <begin position="1002"/>
        <end position="1013"/>
    </location>
</feature>
<evidence type="ECO:0000256" key="1">
    <source>
        <dbReference type="ARBA" id="ARBA00022723"/>
    </source>
</evidence>
<dbReference type="Proteomes" id="UP001565368">
    <property type="component" value="Unassembled WGS sequence"/>
</dbReference>
<feature type="region of interest" description="Disordered" evidence="5">
    <location>
        <begin position="1"/>
        <end position="329"/>
    </location>
</feature>
<comment type="caution">
    <text evidence="7">The sequence shown here is derived from an EMBL/GenBank/DDBJ whole genome shotgun (WGS) entry which is preliminary data.</text>
</comment>
<dbReference type="EMBL" id="JBBXJM010000003">
    <property type="protein sequence ID" value="KAL1409866.1"/>
    <property type="molecule type" value="Genomic_DNA"/>
</dbReference>
<dbReference type="GeneID" id="95984908"/>
<feature type="compositionally biased region" description="Basic and acidic residues" evidence="5">
    <location>
        <begin position="756"/>
        <end position="767"/>
    </location>
</feature>
<dbReference type="SUPFAM" id="SSF57850">
    <property type="entry name" value="RING/U-box"/>
    <property type="match status" value="1"/>
</dbReference>
<dbReference type="PROSITE" id="PS50089">
    <property type="entry name" value="ZF_RING_2"/>
    <property type="match status" value="1"/>
</dbReference>
<keyword evidence="8" id="KW-1185">Reference proteome</keyword>
<keyword evidence="3" id="KW-0862">Zinc</keyword>
<evidence type="ECO:0000313" key="8">
    <source>
        <dbReference type="Proteomes" id="UP001565368"/>
    </source>
</evidence>
<reference evidence="7 8" key="1">
    <citation type="submission" date="2023-08" db="EMBL/GenBank/DDBJ databases">
        <title>Annotated Genome Sequence of Vanrija albida AlHP1.</title>
        <authorList>
            <person name="Herzog R."/>
        </authorList>
    </citation>
    <scope>NUCLEOTIDE SEQUENCE [LARGE SCALE GENOMIC DNA]</scope>
    <source>
        <strain evidence="7 8">AlHP1</strain>
    </source>
</reference>
<proteinExistence type="predicted"/>
<feature type="compositionally biased region" description="Low complexity" evidence="5">
    <location>
        <begin position="872"/>
        <end position="893"/>
    </location>
</feature>
<dbReference type="PANTHER" id="PTHR14155">
    <property type="entry name" value="RING FINGER DOMAIN-CONTAINING"/>
    <property type="match status" value="1"/>
</dbReference>
<dbReference type="Pfam" id="PF13639">
    <property type="entry name" value="zf-RING_2"/>
    <property type="match status" value="1"/>
</dbReference>
<feature type="region of interest" description="Disordered" evidence="5">
    <location>
        <begin position="438"/>
        <end position="469"/>
    </location>
</feature>
<feature type="compositionally biased region" description="Basic and acidic residues" evidence="5">
    <location>
        <begin position="1"/>
        <end position="15"/>
    </location>
</feature>
<evidence type="ECO:0000256" key="5">
    <source>
        <dbReference type="SAM" id="MobiDB-lite"/>
    </source>
</evidence>
<evidence type="ECO:0000256" key="2">
    <source>
        <dbReference type="ARBA" id="ARBA00022771"/>
    </source>
</evidence>
<feature type="compositionally biased region" description="Basic and acidic residues" evidence="5">
    <location>
        <begin position="809"/>
        <end position="825"/>
    </location>
</feature>
<sequence length="1326" mass="141045">MNDPGDGRGHNRERSGQGIPRKTRKKPRQRDGPVPEPYLALAPRPVLSAPPDPDPVAASLILPSTYVRRTRGGSRPSSGAGLGRAPSPARPLVGGSGGAYAANLLAPPSIVPRRGSAAQTQTQTRREGYAANWASPPAIMPGGSAASSSMQTGRSVPRPGVPGQQRRRGRVVNQEGSSLARRLTVTSREEGRAIGLSRGASMRRVNLWDDLPETDEAPPPFPFPTASNTRLPPTFEPSEGDEEEEGARPRSPPPRFDDLFPRRHSTGEALAPPRPPLRLTHSDVVTPVVESDAATQAFVSAPSSPIASEDEASTAHSEHYDDDERDDRRMWNYDISAGYSLEERVRREAVRQAARAKALASGASHQVAQMVAQAATPLPSPEAELSAAAAAAEAAQAEAARVEAARAEAARAEAARVAAARAEAARVQAARAEAARAEAARIEAARAEAARAEAAREEAERAEAAAEAARAEAARVAAEAARAEADRLKRVRLEAEAALTSKAEAKKAKAAQSEARRHAEKTEAAHRHLMAEAATRRYQAEVAATRRAEAQQASRRRDIEAAVRNIVGSRRVAESDIDAACDDAYEALKGRTPTADELVAAAKDAVDARIPRRTPTASIDDVRRRSTGEPTPRPGSSNGQPQPQHQTRSTPSPVNAVIDPRRNTPSPLDSSQSSERVVSPRPPSVQESRASMGSNRRASRIQLIHGNLVEVPLDLSDPPSRDSTPSPNPSAGTIPWPQPYSPPSRPKTSSITSDSGRGRTTSDDGRRRSNGGPSEAENITQTPITSSPRSSFSIPTDSMPEPQTILSQFRERSGSGGGQRHDRPGAGRSTSASTIDTIPEHVVFPTAQAAPVAEDRTPPAAATTREERRLSRGVAVRRSSASPSGRSRRLSLPQSKPDLPPLFTSPGVFSEELPADGSTEATPPRPAAPRSKTADEVARVEASPHVPHRHSIDASPSPSPATSNEVSAAALHKPLPSLPPGREAALRRRELGAPIQLEDTTSPPPVVAPLETPPLTGPLLDLARLTPSIPPAKSPGLKDLGMTAPELLELLEEDGAGGAESSARGAARAAIRKQFEEQLQEQSAIEHQVELDLQHALALETPPQIREPVVERLEFPPLPSKRPPVPPRPRVTIQQAPQPPAVPPPPARLAPRPARPLSDIGMPTPAVDTAPEIPRPQSSVEVHHAVSDDEDEADEAEFEYTDLDLFASQLEGTGHEYEGLTHLTQFMGAATDPGASAAALDTLIHAPVTIDSKRTNAKGKVKLKMSVLGARVTTCPICLAQFRGGDSAVCLPRCGHVSHETCATRWFKESSNCMICRLPLVEETLI</sequence>
<organism evidence="7 8">
    <name type="scientific">Vanrija albida</name>
    <dbReference type="NCBI Taxonomy" id="181172"/>
    <lineage>
        <taxon>Eukaryota</taxon>
        <taxon>Fungi</taxon>
        <taxon>Dikarya</taxon>
        <taxon>Basidiomycota</taxon>
        <taxon>Agaricomycotina</taxon>
        <taxon>Tremellomycetes</taxon>
        <taxon>Trichosporonales</taxon>
        <taxon>Trichosporonaceae</taxon>
        <taxon>Vanrija</taxon>
    </lineage>
</organism>
<dbReference type="SMART" id="SM00184">
    <property type="entry name" value="RING"/>
    <property type="match status" value="1"/>
</dbReference>